<evidence type="ECO:0000256" key="4">
    <source>
        <dbReference type="ARBA" id="ARBA00022989"/>
    </source>
</evidence>
<evidence type="ECO:0000256" key="3">
    <source>
        <dbReference type="ARBA" id="ARBA00022692"/>
    </source>
</evidence>
<feature type="transmembrane region" description="Helical" evidence="6">
    <location>
        <begin position="33"/>
        <end position="51"/>
    </location>
</feature>
<evidence type="ECO:0000256" key="5">
    <source>
        <dbReference type="ARBA" id="ARBA00023136"/>
    </source>
</evidence>
<reference evidence="7 8" key="1">
    <citation type="submission" date="2019-03" db="EMBL/GenBank/DDBJ databases">
        <title>Genomic Encyclopedia of Type Strains, Phase IV (KMG-IV): sequencing the most valuable type-strain genomes for metagenomic binning, comparative biology and taxonomic classification.</title>
        <authorList>
            <person name="Goeker M."/>
        </authorList>
    </citation>
    <scope>NUCLEOTIDE SEQUENCE [LARGE SCALE GENOMIC DNA]</scope>
    <source>
        <strain evidence="7 8">DSM 100013</strain>
    </source>
</reference>
<keyword evidence="3 6" id="KW-0812">Transmembrane</keyword>
<dbReference type="EMBL" id="SLYC01000022">
    <property type="protein sequence ID" value="TCQ01806.1"/>
    <property type="molecule type" value="Genomic_DNA"/>
</dbReference>
<proteinExistence type="predicted"/>
<dbReference type="AlphaFoldDB" id="A0A4R2TGH7"/>
<dbReference type="PANTHER" id="PTHR30482:SF10">
    <property type="entry name" value="HIGH-AFFINITY BRANCHED-CHAIN AMINO ACID TRANSPORT PROTEIN BRAE"/>
    <property type="match status" value="1"/>
</dbReference>
<dbReference type="OrthoDB" id="9789927at2"/>
<dbReference type="InterPro" id="IPR043428">
    <property type="entry name" value="LivM-like"/>
</dbReference>
<gene>
    <name evidence="7" type="ORF">EDD79_10224</name>
</gene>
<evidence type="ECO:0000256" key="1">
    <source>
        <dbReference type="ARBA" id="ARBA00004651"/>
    </source>
</evidence>
<dbReference type="Pfam" id="PF02653">
    <property type="entry name" value="BPD_transp_2"/>
    <property type="match status" value="1"/>
</dbReference>
<feature type="transmembrane region" description="Helical" evidence="6">
    <location>
        <begin position="58"/>
        <end position="79"/>
    </location>
</feature>
<dbReference type="PANTHER" id="PTHR30482">
    <property type="entry name" value="HIGH-AFFINITY BRANCHED-CHAIN AMINO ACID TRANSPORT SYSTEM PERMEASE"/>
    <property type="match status" value="1"/>
</dbReference>
<feature type="transmembrane region" description="Helical" evidence="6">
    <location>
        <begin position="99"/>
        <end position="120"/>
    </location>
</feature>
<evidence type="ECO:0000313" key="8">
    <source>
        <dbReference type="Proteomes" id="UP000295504"/>
    </source>
</evidence>
<keyword evidence="4 6" id="KW-1133">Transmembrane helix</keyword>
<feature type="transmembrane region" description="Helical" evidence="6">
    <location>
        <begin position="170"/>
        <end position="190"/>
    </location>
</feature>
<keyword evidence="2" id="KW-1003">Cell membrane</keyword>
<dbReference type="CDD" id="cd06581">
    <property type="entry name" value="TM_PBP1_LivM_like"/>
    <property type="match status" value="1"/>
</dbReference>
<feature type="transmembrane region" description="Helical" evidence="6">
    <location>
        <begin position="251"/>
        <end position="277"/>
    </location>
</feature>
<name>A0A4R2TGH7_9FIRM</name>
<accession>A0A4R2TGH7</accession>
<dbReference type="RefSeq" id="WP_132848705.1">
    <property type="nucleotide sequence ID" value="NZ_CP058648.1"/>
</dbReference>
<organism evidence="7 8">
    <name type="scientific">Serpentinicella alkaliphila</name>
    <dbReference type="NCBI Taxonomy" id="1734049"/>
    <lineage>
        <taxon>Bacteria</taxon>
        <taxon>Bacillati</taxon>
        <taxon>Bacillota</taxon>
        <taxon>Clostridia</taxon>
        <taxon>Peptostreptococcales</taxon>
        <taxon>Natronincolaceae</taxon>
        <taxon>Serpentinicella</taxon>
    </lineage>
</organism>
<dbReference type="GO" id="GO:0005886">
    <property type="term" value="C:plasma membrane"/>
    <property type="evidence" value="ECO:0007669"/>
    <property type="project" value="UniProtKB-SubCell"/>
</dbReference>
<evidence type="ECO:0000256" key="6">
    <source>
        <dbReference type="SAM" id="Phobius"/>
    </source>
</evidence>
<feature type="transmembrane region" description="Helical" evidence="6">
    <location>
        <begin position="132"/>
        <end position="150"/>
    </location>
</feature>
<keyword evidence="5 6" id="KW-0472">Membrane</keyword>
<sequence>MKKRNIILTLLCIVALIGFIVYANGNFGPYQRRVLNLCAIYTVLALSMNLINGFTGLFSLGHAGFMAVGAYTTAILTMSEASKQQNFFMTPIVGPLESISLPFLPALIIGGLLSAFVAFLIGAPTLRLKGDYLAIATLGFSEIIRIIFTNTQSLTNGSLGLKGIPNTTNLWWSFGCAAFTLLFIVALINSSYGKAFKAIREDEIAAESMGINLFKHKILSFVIGAFFAGIGGGLLGNLLGSINPNMFRFILTFNVLLIIVLGGMGSITGTVLSSFIVTSGLEYLRFLDESVNLGFIKLEGVAGLRMVVFSTILMVVVIFFNNGLMGNKEFSWDKFINFFKRRPFQKKGVQQ</sequence>
<protein>
    <submittedName>
        <fullName evidence="7">Amino acid/amide ABC transporter membrane protein 2 (HAAT family)</fullName>
    </submittedName>
</protein>
<evidence type="ECO:0000313" key="7">
    <source>
        <dbReference type="EMBL" id="TCQ01806.1"/>
    </source>
</evidence>
<dbReference type="Proteomes" id="UP000295504">
    <property type="component" value="Unassembled WGS sequence"/>
</dbReference>
<keyword evidence="8" id="KW-1185">Reference proteome</keyword>
<comment type="subcellular location">
    <subcellularLocation>
        <location evidence="1">Cell membrane</location>
        <topology evidence="1">Multi-pass membrane protein</topology>
    </subcellularLocation>
</comment>
<dbReference type="GO" id="GO:0015658">
    <property type="term" value="F:branched-chain amino acid transmembrane transporter activity"/>
    <property type="evidence" value="ECO:0007669"/>
    <property type="project" value="InterPro"/>
</dbReference>
<feature type="transmembrane region" description="Helical" evidence="6">
    <location>
        <begin position="298"/>
        <end position="320"/>
    </location>
</feature>
<dbReference type="InterPro" id="IPR001851">
    <property type="entry name" value="ABC_transp_permease"/>
</dbReference>
<feature type="transmembrane region" description="Helical" evidence="6">
    <location>
        <begin position="218"/>
        <end position="239"/>
    </location>
</feature>
<comment type="caution">
    <text evidence="7">The sequence shown here is derived from an EMBL/GenBank/DDBJ whole genome shotgun (WGS) entry which is preliminary data.</text>
</comment>
<evidence type="ECO:0000256" key="2">
    <source>
        <dbReference type="ARBA" id="ARBA00022475"/>
    </source>
</evidence>